<feature type="domain" description="Methylamine utilisation protein MauE" evidence="6">
    <location>
        <begin position="126"/>
        <end position="219"/>
    </location>
</feature>
<feature type="transmembrane region" description="Helical" evidence="5">
    <location>
        <begin position="49"/>
        <end position="72"/>
    </location>
</feature>
<feature type="transmembrane region" description="Helical" evidence="5">
    <location>
        <begin position="110"/>
        <end position="137"/>
    </location>
</feature>
<evidence type="ECO:0000259" key="6">
    <source>
        <dbReference type="Pfam" id="PF07291"/>
    </source>
</evidence>
<name>A0ABY1QB61_9BACT</name>
<proteinExistence type="predicted"/>
<evidence type="ECO:0000256" key="5">
    <source>
        <dbReference type="SAM" id="Phobius"/>
    </source>
</evidence>
<keyword evidence="4 5" id="KW-0472">Membrane</keyword>
<keyword evidence="8" id="KW-1185">Reference proteome</keyword>
<gene>
    <name evidence="7" type="ORF">SAMN06265222_10810</name>
</gene>
<keyword evidence="2 5" id="KW-0812">Transmembrane</keyword>
<reference evidence="7 8" key="1">
    <citation type="submission" date="2017-05" db="EMBL/GenBank/DDBJ databases">
        <authorList>
            <person name="Varghese N."/>
            <person name="Submissions S."/>
        </authorList>
    </citation>
    <scope>NUCLEOTIDE SEQUENCE [LARGE SCALE GENOMIC DNA]</scope>
    <source>
        <strain evidence="7 8">DSM 25457</strain>
    </source>
</reference>
<evidence type="ECO:0000256" key="1">
    <source>
        <dbReference type="ARBA" id="ARBA00004141"/>
    </source>
</evidence>
<evidence type="ECO:0000256" key="2">
    <source>
        <dbReference type="ARBA" id="ARBA00022692"/>
    </source>
</evidence>
<dbReference type="Pfam" id="PF07291">
    <property type="entry name" value="MauE"/>
    <property type="match status" value="1"/>
</dbReference>
<evidence type="ECO:0000256" key="4">
    <source>
        <dbReference type="ARBA" id="ARBA00023136"/>
    </source>
</evidence>
<comment type="caution">
    <text evidence="7">The sequence shown here is derived from an EMBL/GenBank/DDBJ whole genome shotgun (WGS) entry which is preliminary data.</text>
</comment>
<feature type="transmembrane region" description="Helical" evidence="5">
    <location>
        <begin position="204"/>
        <end position="224"/>
    </location>
</feature>
<sequence>MRPTSLTMSRYAAAGLLVLLAASYRLWLPPHWTATHLYPNVPMLDLPAAWIGICNLLTMPILVIAGLVLLAFDRPERSLLRRAYWCTIAITFAVAFTADQHRLQPWAYQLALYAVLFALVPTQRVVGYLQLLTISVYAYSSIGKFDYQFLHTVGQDFLAAAAGLIGVPVETWDESMRTKLAAGFPAIELLAAILLVIPKTRRIGGWLAIAMHASLLVLLSPWVMSHSAGVLTWNVFLAGQAYLLFCRPTSTDGAKVKSGEGERPDEPPPLPTNTWQAMLANAIVAVAILLPLTERRGRHDADQFHWDHWLSWALYSPHNSRVHAEIHRNVLGKMPAELQAIVPDDTDGDGWQTLDLDKWSLQTRGVPILPQARYQLLLAGKLARTNDWNREIRCVLRSASDRFNGTRSETWLRDYQAMHEAESRFWLSGNASSESGEGR</sequence>
<feature type="transmembrane region" description="Helical" evidence="5">
    <location>
        <begin position="274"/>
        <end position="292"/>
    </location>
</feature>
<dbReference type="InterPro" id="IPR009908">
    <property type="entry name" value="Methylamine_util_MauE"/>
</dbReference>
<dbReference type="Proteomes" id="UP001158067">
    <property type="component" value="Unassembled WGS sequence"/>
</dbReference>
<evidence type="ECO:0000313" key="7">
    <source>
        <dbReference type="EMBL" id="SMP62979.1"/>
    </source>
</evidence>
<protein>
    <recommendedName>
        <fullName evidence="6">Methylamine utilisation protein MauE domain-containing protein</fullName>
    </recommendedName>
</protein>
<organism evidence="7 8">
    <name type="scientific">Neorhodopirellula lusitana</name>
    <dbReference type="NCBI Taxonomy" id="445327"/>
    <lineage>
        <taxon>Bacteria</taxon>
        <taxon>Pseudomonadati</taxon>
        <taxon>Planctomycetota</taxon>
        <taxon>Planctomycetia</taxon>
        <taxon>Pirellulales</taxon>
        <taxon>Pirellulaceae</taxon>
        <taxon>Neorhodopirellula</taxon>
    </lineage>
</organism>
<feature type="transmembrane region" description="Helical" evidence="5">
    <location>
        <begin position="180"/>
        <end position="197"/>
    </location>
</feature>
<accession>A0ABY1QB61</accession>
<evidence type="ECO:0000313" key="8">
    <source>
        <dbReference type="Proteomes" id="UP001158067"/>
    </source>
</evidence>
<comment type="subcellular location">
    <subcellularLocation>
        <location evidence="1">Membrane</location>
        <topology evidence="1">Multi-pass membrane protein</topology>
    </subcellularLocation>
</comment>
<evidence type="ECO:0000256" key="3">
    <source>
        <dbReference type="ARBA" id="ARBA00022989"/>
    </source>
</evidence>
<feature type="transmembrane region" description="Helical" evidence="5">
    <location>
        <begin position="149"/>
        <end position="168"/>
    </location>
</feature>
<feature type="transmembrane region" description="Helical" evidence="5">
    <location>
        <begin position="79"/>
        <end position="98"/>
    </location>
</feature>
<dbReference type="EMBL" id="FXUG01000008">
    <property type="protein sequence ID" value="SMP62979.1"/>
    <property type="molecule type" value="Genomic_DNA"/>
</dbReference>
<keyword evidence="3 5" id="KW-1133">Transmembrane helix</keyword>